<comment type="caution">
    <text evidence="4">The sequence shown here is derived from an EMBL/GenBank/DDBJ whole genome shotgun (WGS) entry which is preliminary data.</text>
</comment>
<dbReference type="PANTHER" id="PTHR33623">
    <property type="entry name" value="OS04G0572500 PROTEIN"/>
    <property type="match status" value="1"/>
</dbReference>
<evidence type="ECO:0000313" key="3">
    <source>
        <dbReference type="EMBL" id="GMN67602.1"/>
    </source>
</evidence>
<gene>
    <name evidence="3" type="ORF">TIFTF001_036657</name>
    <name evidence="4" type="ORF">TIFTF001_036672</name>
</gene>
<dbReference type="EMBL" id="BTGU01000474">
    <property type="protein sequence ID" value="GMN67602.1"/>
    <property type="molecule type" value="Genomic_DNA"/>
</dbReference>
<evidence type="ECO:0000313" key="5">
    <source>
        <dbReference type="Proteomes" id="UP001187192"/>
    </source>
</evidence>
<keyword evidence="5" id="KW-1185">Reference proteome</keyword>
<evidence type="ECO:0000256" key="2">
    <source>
        <dbReference type="SAM" id="MobiDB-lite"/>
    </source>
</evidence>
<dbReference type="Proteomes" id="UP001187192">
    <property type="component" value="Unassembled WGS sequence"/>
</dbReference>
<sequence length="445" mass="50960">MASSSISLSNMNVLQRKPFQIERRPKLLKDFLDDNSNSCSSSGFKSFPRQQPYNPKIVSKTSFSNPKPSVPKQHTTLSAFQALINAVKNIPFTTVKSPSFLPRSLSRRLSKRDHSRSNMSCKGNQHEVEISVKVKDILRWTSFRDLVDEKSPPLDFSSLPHDHYTTTTGSIDDSCISDGSSFSWCESDFTAEFLPSWNGNSNEKELEVGKKELPCVGLDSLETTTETANCTEVDPQDGDILLYEEDEQQSPVSVFDFQFRENEDPYSAFDETLANAERTRQNLIQKIKRFESLANLEEPTSMEENTNSDDDEEEEEEEEEYGLIEERARELLVYVKATSSTLCFCNGEEDQLLLDFFRDELRVLKNEANYGGFNWEIVNLAKAWLSGEQKGFEWGIEYKKEDYVREINKVGNWSKFEVEQEELALEIEDDMLGKLLDEVLVDLFS</sequence>
<name>A0AA88JB23_FICCA</name>
<evidence type="ECO:0000256" key="1">
    <source>
        <dbReference type="SAM" id="Coils"/>
    </source>
</evidence>
<dbReference type="AlphaFoldDB" id="A0AA88JB23"/>
<proteinExistence type="predicted"/>
<evidence type="ECO:0000313" key="4">
    <source>
        <dbReference type="EMBL" id="GMN67609.1"/>
    </source>
</evidence>
<dbReference type="PANTHER" id="PTHR33623:SF17">
    <property type="entry name" value="DUF4378 DOMAIN-CONTAINING PROTEIN"/>
    <property type="match status" value="1"/>
</dbReference>
<reference evidence="4" key="1">
    <citation type="submission" date="2023-07" db="EMBL/GenBank/DDBJ databases">
        <title>draft genome sequence of fig (Ficus carica).</title>
        <authorList>
            <person name="Takahashi T."/>
            <person name="Nishimura K."/>
        </authorList>
    </citation>
    <scope>NUCLEOTIDE SEQUENCE</scope>
</reference>
<evidence type="ECO:0008006" key="6">
    <source>
        <dbReference type="Google" id="ProtNLM"/>
    </source>
</evidence>
<feature type="compositionally biased region" description="Acidic residues" evidence="2">
    <location>
        <begin position="306"/>
        <end position="322"/>
    </location>
</feature>
<feature type="region of interest" description="Disordered" evidence="2">
    <location>
        <begin position="295"/>
        <end position="322"/>
    </location>
</feature>
<accession>A0AA88JB23</accession>
<feature type="coiled-coil region" evidence="1">
    <location>
        <begin position="266"/>
        <end position="293"/>
    </location>
</feature>
<organism evidence="4 5">
    <name type="scientific">Ficus carica</name>
    <name type="common">Common fig</name>
    <dbReference type="NCBI Taxonomy" id="3494"/>
    <lineage>
        <taxon>Eukaryota</taxon>
        <taxon>Viridiplantae</taxon>
        <taxon>Streptophyta</taxon>
        <taxon>Embryophyta</taxon>
        <taxon>Tracheophyta</taxon>
        <taxon>Spermatophyta</taxon>
        <taxon>Magnoliopsida</taxon>
        <taxon>eudicotyledons</taxon>
        <taxon>Gunneridae</taxon>
        <taxon>Pentapetalae</taxon>
        <taxon>rosids</taxon>
        <taxon>fabids</taxon>
        <taxon>Rosales</taxon>
        <taxon>Moraceae</taxon>
        <taxon>Ficeae</taxon>
        <taxon>Ficus</taxon>
    </lineage>
</organism>
<dbReference type="EMBL" id="BTGU01000475">
    <property type="protein sequence ID" value="GMN67609.1"/>
    <property type="molecule type" value="Genomic_DNA"/>
</dbReference>
<protein>
    <recommendedName>
        <fullName evidence="6">DUF4378 domain-containing protein</fullName>
    </recommendedName>
</protein>
<keyword evidence="1" id="KW-0175">Coiled coil</keyword>